<evidence type="ECO:0008006" key="4">
    <source>
        <dbReference type="Google" id="ProtNLM"/>
    </source>
</evidence>
<dbReference type="RefSeq" id="WP_193667228.1">
    <property type="nucleotide sequence ID" value="NZ_JACDTV010000001.1"/>
</dbReference>
<reference evidence="2 3" key="1">
    <citation type="submission" date="2021-01" db="EMBL/GenBank/DDBJ databases">
        <title>Sequencing the genomes of 1000 actinobacteria strains.</title>
        <authorList>
            <person name="Klenk H.-P."/>
        </authorList>
    </citation>
    <scope>NUCLEOTIDE SEQUENCE [LARGE SCALE GENOMIC DNA]</scope>
    <source>
        <strain evidence="2 3">DSM 18239</strain>
    </source>
</reference>
<feature type="region of interest" description="Disordered" evidence="1">
    <location>
        <begin position="1"/>
        <end position="29"/>
    </location>
</feature>
<protein>
    <recommendedName>
        <fullName evidence="4">DUF2877 domain-containing protein</fullName>
    </recommendedName>
</protein>
<dbReference type="InterPro" id="IPR021530">
    <property type="entry name" value="AllH-like"/>
</dbReference>
<evidence type="ECO:0000313" key="2">
    <source>
        <dbReference type="EMBL" id="MBM7509467.1"/>
    </source>
</evidence>
<dbReference type="Pfam" id="PF11392">
    <property type="entry name" value="AllH"/>
    <property type="match status" value="1"/>
</dbReference>
<accession>A0ABS2ME49</accession>
<evidence type="ECO:0000256" key="1">
    <source>
        <dbReference type="SAM" id="MobiDB-lite"/>
    </source>
</evidence>
<keyword evidence="3" id="KW-1185">Reference proteome</keyword>
<sequence length="240" mass="24459">MSPRHTVPVSAAPRVLDRVRSSPDTPPGDGLRLLHRARLAAYVDLDGWALGLVDPAASRPPNALVLGPGVLGGLALDDVRVRAGRLLLDGRPVAVGRLHDPSVPNVPTLGGGGPEPDPPDVAALVGRGAGLTPEGDDLLCGWLAAHRATGTPTPRTDALVRAHLHRTTLLSATLLEAALLGETLPELGAWLAARGGPHEPARAAALTAVGHTSGAALLLGARCALGRRPLRVPHLPGAAA</sequence>
<evidence type="ECO:0000313" key="3">
    <source>
        <dbReference type="Proteomes" id="UP000732378"/>
    </source>
</evidence>
<comment type="caution">
    <text evidence="2">The sequence shown here is derived from an EMBL/GenBank/DDBJ whole genome shotgun (WGS) entry which is preliminary data.</text>
</comment>
<proteinExistence type="predicted"/>
<organism evidence="2 3">
    <name type="scientific">Nocardioides salarius</name>
    <dbReference type="NCBI Taxonomy" id="374513"/>
    <lineage>
        <taxon>Bacteria</taxon>
        <taxon>Bacillati</taxon>
        <taxon>Actinomycetota</taxon>
        <taxon>Actinomycetes</taxon>
        <taxon>Propionibacteriales</taxon>
        <taxon>Nocardioidaceae</taxon>
        <taxon>Nocardioides</taxon>
    </lineage>
</organism>
<name>A0ABS2ME49_9ACTN</name>
<dbReference type="EMBL" id="JAFBBZ010000001">
    <property type="protein sequence ID" value="MBM7509467.1"/>
    <property type="molecule type" value="Genomic_DNA"/>
</dbReference>
<gene>
    <name evidence="2" type="ORF">JOE61_003281</name>
</gene>
<dbReference type="Proteomes" id="UP000732378">
    <property type="component" value="Unassembled WGS sequence"/>
</dbReference>